<dbReference type="Proteomes" id="UP000016638">
    <property type="component" value="Unassembled WGS sequence"/>
</dbReference>
<dbReference type="Gene3D" id="3.60.15.10">
    <property type="entry name" value="Ribonuclease Z/Hydroxyacylglutathione hydrolase-like"/>
    <property type="match status" value="1"/>
</dbReference>
<dbReference type="SMART" id="SM00849">
    <property type="entry name" value="Lactamase_B"/>
    <property type="match status" value="1"/>
</dbReference>
<proteinExistence type="predicted"/>
<gene>
    <name evidence="2" type="ORF">HMPREF1316_0533</name>
</gene>
<organism evidence="2 3">
    <name type="scientific">Olsenella profusa F0195</name>
    <dbReference type="NCBI Taxonomy" id="1125712"/>
    <lineage>
        <taxon>Bacteria</taxon>
        <taxon>Bacillati</taxon>
        <taxon>Actinomycetota</taxon>
        <taxon>Coriobacteriia</taxon>
        <taxon>Coriobacteriales</taxon>
        <taxon>Atopobiaceae</taxon>
        <taxon>Olsenella</taxon>
    </lineage>
</organism>
<dbReference type="InterPro" id="IPR036866">
    <property type="entry name" value="RibonucZ/Hydroxyglut_hydro"/>
</dbReference>
<dbReference type="RefSeq" id="WP_021726867.1">
    <property type="nucleotide sequence ID" value="NZ_AWEZ01000062.1"/>
</dbReference>
<dbReference type="InterPro" id="IPR001279">
    <property type="entry name" value="Metallo-B-lactamas"/>
</dbReference>
<dbReference type="Pfam" id="PF13483">
    <property type="entry name" value="Lactamase_B_3"/>
    <property type="match status" value="1"/>
</dbReference>
<dbReference type="PANTHER" id="PTHR43546:SF3">
    <property type="entry name" value="UPF0173 METAL-DEPENDENT HYDROLASE MJ1163"/>
    <property type="match status" value="1"/>
</dbReference>
<dbReference type="AlphaFoldDB" id="U2T177"/>
<dbReference type="PATRIC" id="fig|1125712.3.peg.1956"/>
<comment type="caution">
    <text evidence="2">The sequence shown here is derived from an EMBL/GenBank/DDBJ whole genome shotgun (WGS) entry which is preliminary data.</text>
</comment>
<dbReference type="PANTHER" id="PTHR43546">
    <property type="entry name" value="UPF0173 METAL-DEPENDENT HYDROLASE MJ1163-RELATED"/>
    <property type="match status" value="1"/>
</dbReference>
<dbReference type="STRING" id="1125712.HMPREF1316_0533"/>
<dbReference type="CDD" id="cd06262">
    <property type="entry name" value="metallo-hydrolase-like_MBL-fold"/>
    <property type="match status" value="1"/>
</dbReference>
<dbReference type="EMBL" id="AWEZ01000062">
    <property type="protein sequence ID" value="ERL06799.1"/>
    <property type="molecule type" value="Genomic_DNA"/>
</dbReference>
<accession>U2T177</accession>
<evidence type="ECO:0000313" key="2">
    <source>
        <dbReference type="EMBL" id="ERL06799.1"/>
    </source>
</evidence>
<evidence type="ECO:0000259" key="1">
    <source>
        <dbReference type="SMART" id="SM00849"/>
    </source>
</evidence>
<reference evidence="2 3" key="1">
    <citation type="submission" date="2013-08" db="EMBL/GenBank/DDBJ databases">
        <authorList>
            <person name="Durkin A.S."/>
            <person name="Haft D.R."/>
            <person name="McCorrison J."/>
            <person name="Torralba M."/>
            <person name="Gillis M."/>
            <person name="Haft D.H."/>
            <person name="Methe B."/>
            <person name="Sutton G."/>
            <person name="Nelson K.E."/>
        </authorList>
    </citation>
    <scope>NUCLEOTIDE SEQUENCE [LARGE SCALE GENOMIC DNA]</scope>
    <source>
        <strain evidence="2 3">F0195</strain>
    </source>
</reference>
<evidence type="ECO:0000313" key="3">
    <source>
        <dbReference type="Proteomes" id="UP000016638"/>
    </source>
</evidence>
<name>U2T177_9ACTN</name>
<sequence>MFEDPRRDMTAIRWINDACYEIWLSDGREVLIDPYIDESPNHVLHMDAEGADYVLISHTHFDHVLSLGTIVERFDPQIFVGKGSMLDLVEAFRLPGHRINGCVPGDIFEFDDLRIEALRGKHTKLGSRDTPDGWRAIEEANGISSAFHRTDVNGSYEYTNYLLTLQDNLCVLVWGGTPDYDNAARMARLRPNVSIVQFTGNALNPLERVADFCVAVGGPLVFPHHHDRLSHEMAEGSHELVDIVDDIERRSFHTRVVLPEKGVWYRLSMGCDRL</sequence>
<dbReference type="InterPro" id="IPR050114">
    <property type="entry name" value="UPF0173_UPF0282_UlaG_hydrolase"/>
</dbReference>
<keyword evidence="3" id="KW-1185">Reference proteome</keyword>
<feature type="domain" description="Metallo-beta-lactamase" evidence="1">
    <location>
        <begin position="16"/>
        <end position="193"/>
    </location>
</feature>
<dbReference type="eggNOG" id="COG2220">
    <property type="taxonomic scope" value="Bacteria"/>
</dbReference>
<dbReference type="SUPFAM" id="SSF56281">
    <property type="entry name" value="Metallo-hydrolase/oxidoreductase"/>
    <property type="match status" value="1"/>
</dbReference>
<dbReference type="OrthoDB" id="9789133at2"/>
<protein>
    <submittedName>
        <fullName evidence="2">Beta-lactamase family protein</fullName>
    </submittedName>
</protein>